<comment type="caution">
    <text evidence="2">The sequence shown here is derived from an EMBL/GenBank/DDBJ whole genome shotgun (WGS) entry which is preliminary data.</text>
</comment>
<evidence type="ECO:0000256" key="1">
    <source>
        <dbReference type="SAM" id="Phobius"/>
    </source>
</evidence>
<reference evidence="2 3" key="1">
    <citation type="journal article" date="2018" name="MBio">
        <title>Comparative Genomics Reveals the Core Gene Toolbox for the Fungus-Insect Symbiosis.</title>
        <authorList>
            <person name="Wang Y."/>
            <person name="Stata M."/>
            <person name="Wang W."/>
            <person name="Stajich J.E."/>
            <person name="White M.M."/>
            <person name="Moncalvo J.M."/>
        </authorList>
    </citation>
    <scope>NUCLEOTIDE SEQUENCE [LARGE SCALE GENOMIC DNA]</scope>
    <source>
        <strain evidence="2 3">SC-DP-2</strain>
    </source>
</reference>
<keyword evidence="3" id="KW-1185">Reference proteome</keyword>
<dbReference type="AlphaFoldDB" id="A0A2T9Z8V0"/>
<proteinExistence type="predicted"/>
<feature type="transmembrane region" description="Helical" evidence="1">
    <location>
        <begin position="16"/>
        <end position="36"/>
    </location>
</feature>
<gene>
    <name evidence="2" type="ORF">BB560_004634</name>
</gene>
<protein>
    <submittedName>
        <fullName evidence="2">Uncharacterized protein</fullName>
    </submittedName>
</protein>
<evidence type="ECO:0000313" key="2">
    <source>
        <dbReference type="EMBL" id="PVV00965.1"/>
    </source>
</evidence>
<keyword evidence="1" id="KW-1133">Transmembrane helix</keyword>
<dbReference type="EMBL" id="MBFS01001475">
    <property type="protein sequence ID" value="PVV00965.1"/>
    <property type="molecule type" value="Genomic_DNA"/>
</dbReference>
<dbReference type="Proteomes" id="UP000245609">
    <property type="component" value="Unassembled WGS sequence"/>
</dbReference>
<sequence>MNIFGTSIPFRLLGRFSRTVLLCMVFVTIFLFYNSIHKSEKRRLLRDDINSTNNMQGSCILRGMKKVQNASNRKFSGIGGYRYANIGVKSSKYQQELEFNANLELEKEKNVNSMLRKQLEEKGLELDILTEKNKIQMKQQHTISANSKHSISILNSINTESWKLTNEELKNLTYFDKRNKVNMLPTPIMKHNHSIIELFDDYLITLPIADYESIQWVKNIYSDMNIKIICDGNDSREDCDIKLGQKYDYDTLYKKTYFSMDYICKNIYNKTDKKIKFFAKMDFDVMVNKNYLYSVIKFISDNSHLRIYFGNSSPLRDREGVEMNGQFYAISGALLDEYCSCNIPEAQGNGEDLWFALALHKCIADKYPPEERRMFYIENSRDWVKHAKYIDKGVQLVLGRHALKDKKK</sequence>
<evidence type="ECO:0000313" key="3">
    <source>
        <dbReference type="Proteomes" id="UP000245609"/>
    </source>
</evidence>
<name>A0A2T9Z8V0_9FUNG</name>
<keyword evidence="1" id="KW-0812">Transmembrane</keyword>
<accession>A0A2T9Z8V0</accession>
<organism evidence="2 3">
    <name type="scientific">Smittium megazygosporum</name>
    <dbReference type="NCBI Taxonomy" id="133381"/>
    <lineage>
        <taxon>Eukaryota</taxon>
        <taxon>Fungi</taxon>
        <taxon>Fungi incertae sedis</taxon>
        <taxon>Zoopagomycota</taxon>
        <taxon>Kickxellomycotina</taxon>
        <taxon>Harpellomycetes</taxon>
        <taxon>Harpellales</taxon>
        <taxon>Legeriomycetaceae</taxon>
        <taxon>Smittium</taxon>
    </lineage>
</organism>
<keyword evidence="1" id="KW-0472">Membrane</keyword>
<dbReference type="OrthoDB" id="2360774at2759"/>